<gene>
    <name evidence="1" type="ORF">MAR_002775</name>
</gene>
<reference evidence="1" key="1">
    <citation type="submission" date="2022-11" db="EMBL/GenBank/DDBJ databases">
        <title>Centuries of genome instability and evolution in soft-shell clam transmissible cancer (bioRxiv).</title>
        <authorList>
            <person name="Hart S.F.M."/>
            <person name="Yonemitsu M.A."/>
            <person name="Giersch R.M."/>
            <person name="Beal B.F."/>
            <person name="Arriagada G."/>
            <person name="Davis B.W."/>
            <person name="Ostrander E.A."/>
            <person name="Goff S.P."/>
            <person name="Metzger M.J."/>
        </authorList>
    </citation>
    <scope>NUCLEOTIDE SEQUENCE</scope>
    <source>
        <strain evidence="1">MELC-2E11</strain>
        <tissue evidence="1">Siphon/mantle</tissue>
    </source>
</reference>
<sequence length="98" mass="11412">MLTIDSSFEMQGSNSICNNKICMLTNTFHMMFKWRQLFTVMRILKGKCYKCSIVADRLYVNGQLHDVNKYHLHLYKEPPQQCDGFAGPAAPKYDRSRS</sequence>
<protein>
    <submittedName>
        <fullName evidence="1">Uncharacterized protein</fullName>
    </submittedName>
</protein>
<keyword evidence="2" id="KW-1185">Reference proteome</keyword>
<accession>A0ABY7G5K5</accession>
<organism evidence="1 2">
    <name type="scientific">Mya arenaria</name>
    <name type="common">Soft-shell clam</name>
    <dbReference type="NCBI Taxonomy" id="6604"/>
    <lineage>
        <taxon>Eukaryota</taxon>
        <taxon>Metazoa</taxon>
        <taxon>Spiralia</taxon>
        <taxon>Lophotrochozoa</taxon>
        <taxon>Mollusca</taxon>
        <taxon>Bivalvia</taxon>
        <taxon>Autobranchia</taxon>
        <taxon>Heteroconchia</taxon>
        <taxon>Euheterodonta</taxon>
        <taxon>Imparidentia</taxon>
        <taxon>Neoheterodontei</taxon>
        <taxon>Myida</taxon>
        <taxon>Myoidea</taxon>
        <taxon>Myidae</taxon>
        <taxon>Mya</taxon>
    </lineage>
</organism>
<name>A0ABY7G5K5_MYAAR</name>
<dbReference type="EMBL" id="CP111027">
    <property type="protein sequence ID" value="WAR29207.1"/>
    <property type="molecule type" value="Genomic_DNA"/>
</dbReference>
<evidence type="ECO:0000313" key="1">
    <source>
        <dbReference type="EMBL" id="WAR29207.1"/>
    </source>
</evidence>
<proteinExistence type="predicted"/>
<dbReference type="Proteomes" id="UP001164746">
    <property type="component" value="Chromosome 16"/>
</dbReference>
<evidence type="ECO:0000313" key="2">
    <source>
        <dbReference type="Proteomes" id="UP001164746"/>
    </source>
</evidence>